<evidence type="ECO:0000256" key="12">
    <source>
        <dbReference type="ARBA" id="ARBA00023268"/>
    </source>
</evidence>
<keyword evidence="7 13" id="KW-0692">RNA repair</keyword>
<dbReference type="EC" id="2.7.7.72" evidence="13"/>
<dbReference type="FunFam" id="1.10.3090.10:FF:000001">
    <property type="entry name" value="Multifunctional CCA protein"/>
    <property type="match status" value="1"/>
</dbReference>
<feature type="binding site" evidence="13">
    <location>
        <position position="91"/>
    </location>
    <ligand>
        <name>CTP</name>
        <dbReference type="ChEBI" id="CHEBI:37563"/>
    </ligand>
</feature>
<dbReference type="Proteomes" id="UP000218899">
    <property type="component" value="Chromosome"/>
</dbReference>
<dbReference type="Pfam" id="PF12627">
    <property type="entry name" value="PolyA_pol_RNAbd"/>
    <property type="match status" value="1"/>
</dbReference>
<comment type="similarity">
    <text evidence="13">Belongs to the tRNA nucleotidyltransferase/poly(A) polymerase family. Bacterial CCA-adding enzyme type 1 subfamily.</text>
</comment>
<organism evidence="15 16">
    <name type="scientific">Sulfurifustis variabilis</name>
    <dbReference type="NCBI Taxonomy" id="1675686"/>
    <lineage>
        <taxon>Bacteria</taxon>
        <taxon>Pseudomonadati</taxon>
        <taxon>Pseudomonadota</taxon>
        <taxon>Gammaproteobacteria</taxon>
        <taxon>Acidiferrobacterales</taxon>
        <taxon>Acidiferrobacteraceae</taxon>
        <taxon>Sulfurifustis</taxon>
    </lineage>
</organism>
<evidence type="ECO:0000256" key="2">
    <source>
        <dbReference type="ARBA" id="ARBA00022679"/>
    </source>
</evidence>
<dbReference type="SMART" id="SM00471">
    <property type="entry name" value="HDc"/>
    <property type="match status" value="1"/>
</dbReference>
<dbReference type="InterPro" id="IPR012006">
    <property type="entry name" value="CCA_bact"/>
</dbReference>
<feature type="binding site" evidence="13">
    <location>
        <position position="137"/>
    </location>
    <ligand>
        <name>CTP</name>
        <dbReference type="ChEBI" id="CHEBI:37563"/>
    </ligand>
</feature>
<dbReference type="CDD" id="cd00077">
    <property type="entry name" value="HDc"/>
    <property type="match status" value="1"/>
</dbReference>
<dbReference type="InterPro" id="IPR032828">
    <property type="entry name" value="PolyA_RNA-bd"/>
</dbReference>
<evidence type="ECO:0000259" key="14">
    <source>
        <dbReference type="PROSITE" id="PS51831"/>
    </source>
</evidence>
<keyword evidence="2 13" id="KW-0808">Transferase</keyword>
<comment type="miscellaneous">
    <text evidence="13">A single active site specifically recognizes both ATP and CTP and is responsible for their addition.</text>
</comment>
<comment type="cofactor">
    <cofactor evidence="13">
        <name>Ni(2+)</name>
        <dbReference type="ChEBI" id="CHEBI:49786"/>
    </cofactor>
    <text evidence="13">Nickel for phosphatase activity.</text>
</comment>
<sequence>MQIYLVGGAVRDRLLGLPVTDRDYVVVGATPEEMVARGFRPVGADFPVFLHPETKEEYALARTERKSGHGYKGFTVYAAPDVTLEEDLRRRDLTINAMAETPEGELIDPFGGERDLRDGILRHVSPAFAEDPVRVLRVARFAARYAKWGFRVAHGTIKLMRGIVDAGEVDHLVPERVWSELERALGEDRPSRFFAVLRSCGALARLFPEIDALYGVPQPERHHPEIDTGVHAMLVLEQAAKLSADTRVRFAALLHDVGKGTTPPDEWPRHIDHESRGARLIVDFCARFRVPNEYRDLAVLVARYHAHCHRVQELRPGTVLEVIEALDAFRRPERVEQFLLACEADARGRTGHEDAEYPQAELFRRAAAAARGVDTAEIARKAAEQGLTGPAVGERIRARRTEAINAVLLDARSTGAGS</sequence>
<evidence type="ECO:0000256" key="4">
    <source>
        <dbReference type="ARBA" id="ARBA00022695"/>
    </source>
</evidence>
<dbReference type="InterPro" id="IPR006674">
    <property type="entry name" value="HD_domain"/>
</dbReference>
<evidence type="ECO:0000313" key="16">
    <source>
        <dbReference type="Proteomes" id="UP000218899"/>
    </source>
</evidence>
<dbReference type="SUPFAM" id="SSF81891">
    <property type="entry name" value="Poly A polymerase C-terminal region-like"/>
    <property type="match status" value="1"/>
</dbReference>
<feature type="binding site" evidence="13">
    <location>
        <position position="11"/>
    </location>
    <ligand>
        <name>CTP</name>
        <dbReference type="ChEBI" id="CHEBI:37563"/>
    </ligand>
</feature>
<keyword evidence="16" id="KW-1185">Reference proteome</keyword>
<dbReference type="RefSeq" id="WP_096457394.1">
    <property type="nucleotide sequence ID" value="NZ_AP014936.1"/>
</dbReference>
<feature type="binding site" evidence="13">
    <location>
        <position position="8"/>
    </location>
    <ligand>
        <name>CTP</name>
        <dbReference type="ChEBI" id="CHEBI:37563"/>
    </ligand>
</feature>
<keyword evidence="4 13" id="KW-0548">Nucleotidyltransferase</keyword>
<dbReference type="GO" id="GO:0000049">
    <property type="term" value="F:tRNA binding"/>
    <property type="evidence" value="ECO:0007669"/>
    <property type="project" value="UniProtKB-UniRule"/>
</dbReference>
<dbReference type="EMBL" id="AP014936">
    <property type="protein sequence ID" value="BAU46738.1"/>
    <property type="molecule type" value="Genomic_DNA"/>
</dbReference>
<evidence type="ECO:0000256" key="6">
    <source>
        <dbReference type="ARBA" id="ARBA00022741"/>
    </source>
</evidence>
<keyword evidence="3 13" id="KW-0819">tRNA processing</keyword>
<dbReference type="Gene3D" id="3.30.460.10">
    <property type="entry name" value="Beta Polymerase, domain 2"/>
    <property type="match status" value="1"/>
</dbReference>
<evidence type="ECO:0000313" key="15">
    <source>
        <dbReference type="EMBL" id="BAU46738.1"/>
    </source>
</evidence>
<reference evidence="15 16" key="1">
    <citation type="submission" date="2015-08" db="EMBL/GenBank/DDBJ databases">
        <title>Complete genome sequence of Sulfurifustis variabilis.</title>
        <authorList>
            <person name="Miura A."/>
            <person name="Kojima H."/>
            <person name="Fukui M."/>
        </authorList>
    </citation>
    <scope>NUCLEOTIDE SEQUENCE [LARGE SCALE GENOMIC DNA]</scope>
    <source>
        <strain evidence="16">skN76</strain>
    </source>
</reference>
<dbReference type="SUPFAM" id="SSF81301">
    <property type="entry name" value="Nucleotidyltransferase"/>
    <property type="match status" value="1"/>
</dbReference>
<feature type="binding site" evidence="13">
    <location>
        <position position="11"/>
    </location>
    <ligand>
        <name>ATP</name>
        <dbReference type="ChEBI" id="CHEBI:30616"/>
    </ligand>
</feature>
<keyword evidence="1 13" id="KW-0533">Nickel</keyword>
<dbReference type="CDD" id="cd05398">
    <property type="entry name" value="NT_ClassII-CCAase"/>
    <property type="match status" value="1"/>
</dbReference>
<evidence type="ECO:0000256" key="8">
    <source>
        <dbReference type="ARBA" id="ARBA00022801"/>
    </source>
</evidence>
<accession>A0A1B4UZZ5</accession>
<feature type="domain" description="HD" evidence="14">
    <location>
        <begin position="228"/>
        <end position="329"/>
    </location>
</feature>
<dbReference type="AlphaFoldDB" id="A0A1B4UZZ5"/>
<dbReference type="GO" id="GO:0004112">
    <property type="term" value="F:cyclic-nucleotide phosphodiesterase activity"/>
    <property type="evidence" value="ECO:0007669"/>
    <property type="project" value="UniProtKB-UniRule"/>
</dbReference>
<dbReference type="GO" id="GO:0042245">
    <property type="term" value="P:RNA repair"/>
    <property type="evidence" value="ECO:0007669"/>
    <property type="project" value="UniProtKB-KW"/>
</dbReference>
<feature type="binding site" evidence="13">
    <location>
        <position position="140"/>
    </location>
    <ligand>
        <name>CTP</name>
        <dbReference type="ChEBI" id="CHEBI:37563"/>
    </ligand>
</feature>
<keyword evidence="6 13" id="KW-0547">Nucleotide-binding</keyword>
<feature type="binding site" evidence="13">
    <location>
        <position position="140"/>
    </location>
    <ligand>
        <name>ATP</name>
        <dbReference type="ChEBI" id="CHEBI:30616"/>
    </ligand>
</feature>
<dbReference type="OrthoDB" id="9805698at2"/>
<evidence type="ECO:0000256" key="3">
    <source>
        <dbReference type="ARBA" id="ARBA00022694"/>
    </source>
</evidence>
<evidence type="ECO:0000256" key="9">
    <source>
        <dbReference type="ARBA" id="ARBA00022840"/>
    </source>
</evidence>
<comment type="function">
    <text evidence="13">Catalyzes the addition and repair of the essential 3'-terminal CCA sequence in tRNAs without using a nucleic acid template. Adds these three nucleotides in the order of C, C, and A to the tRNA nucleotide-73, using CTP and ATP as substrates and producing inorganic pyrophosphate. tRNA 3'-terminal CCA addition is required both for tRNA processing and repair. Also involved in tRNA surveillance by mediating tandem CCA addition to generate a CCACCA at the 3' terminus of unstable tRNAs. While stable tRNAs receive only 3'-terminal CCA, unstable tRNAs are marked with CCACCA and rapidly degraded.</text>
</comment>
<dbReference type="HAMAP" id="MF_01261">
    <property type="entry name" value="CCA_bact_type1"/>
    <property type="match status" value="1"/>
</dbReference>
<keyword evidence="5 13" id="KW-0479">Metal-binding</keyword>
<proteinExistence type="inferred from homology"/>
<dbReference type="EC" id="3.1.3.-" evidence="13"/>
<evidence type="ECO:0000256" key="11">
    <source>
        <dbReference type="ARBA" id="ARBA00022884"/>
    </source>
</evidence>
<keyword evidence="8 13" id="KW-0378">Hydrolase</keyword>
<dbReference type="GO" id="GO:0001680">
    <property type="term" value="P:tRNA 3'-terminal CCA addition"/>
    <property type="evidence" value="ECO:0007669"/>
    <property type="project" value="UniProtKB-UniRule"/>
</dbReference>
<feature type="binding site" evidence="13">
    <location>
        <position position="91"/>
    </location>
    <ligand>
        <name>ATP</name>
        <dbReference type="ChEBI" id="CHEBI:30616"/>
    </ligand>
</feature>
<dbReference type="InterPro" id="IPR043519">
    <property type="entry name" value="NT_sf"/>
</dbReference>
<dbReference type="PIRSF" id="PIRSF000813">
    <property type="entry name" value="CCA_bact"/>
    <property type="match status" value="1"/>
</dbReference>
<dbReference type="PANTHER" id="PTHR47545">
    <property type="entry name" value="MULTIFUNCTIONAL CCA PROTEIN"/>
    <property type="match status" value="1"/>
</dbReference>
<dbReference type="Pfam" id="PF01743">
    <property type="entry name" value="PolyA_pol"/>
    <property type="match status" value="1"/>
</dbReference>
<feature type="binding site" evidence="13">
    <location>
        <position position="8"/>
    </location>
    <ligand>
        <name>ATP</name>
        <dbReference type="ChEBI" id="CHEBI:30616"/>
    </ligand>
</feature>
<evidence type="ECO:0000256" key="10">
    <source>
        <dbReference type="ARBA" id="ARBA00022842"/>
    </source>
</evidence>
<feature type="binding site" evidence="13">
    <location>
        <position position="23"/>
    </location>
    <ligand>
        <name>Mg(2+)</name>
        <dbReference type="ChEBI" id="CHEBI:18420"/>
    </ligand>
</feature>
<dbReference type="Pfam" id="PF01966">
    <property type="entry name" value="HD"/>
    <property type="match status" value="1"/>
</dbReference>
<feature type="binding site" evidence="13">
    <location>
        <position position="137"/>
    </location>
    <ligand>
        <name>ATP</name>
        <dbReference type="ChEBI" id="CHEBI:30616"/>
    </ligand>
</feature>
<dbReference type="GO" id="GO:0000287">
    <property type="term" value="F:magnesium ion binding"/>
    <property type="evidence" value="ECO:0007669"/>
    <property type="project" value="UniProtKB-UniRule"/>
</dbReference>
<dbReference type="HAMAP" id="MF_01262">
    <property type="entry name" value="CCA_bact_type2"/>
    <property type="match status" value="1"/>
</dbReference>
<dbReference type="PROSITE" id="PS51831">
    <property type="entry name" value="HD"/>
    <property type="match status" value="1"/>
</dbReference>
<feature type="binding site" evidence="13">
    <location>
        <position position="21"/>
    </location>
    <ligand>
        <name>Mg(2+)</name>
        <dbReference type="ChEBI" id="CHEBI:18420"/>
    </ligand>
</feature>
<dbReference type="GO" id="GO:0160016">
    <property type="term" value="F:CCACCA tRNA nucleotidyltransferase activity"/>
    <property type="evidence" value="ECO:0007669"/>
    <property type="project" value="RHEA"/>
</dbReference>
<keyword evidence="11 13" id="KW-0694">RNA-binding</keyword>
<dbReference type="NCBIfam" id="NF008137">
    <property type="entry name" value="PRK10885.1"/>
    <property type="match status" value="1"/>
</dbReference>
<dbReference type="PANTHER" id="PTHR47545:SF1">
    <property type="entry name" value="MULTIFUNCTIONAL CCA PROTEIN"/>
    <property type="match status" value="1"/>
</dbReference>
<comment type="domain">
    <text evidence="13">Comprises two domains: an N-terminal domain containing the nucleotidyltransferase activity and a C-terminal HD domain associated with both phosphodiesterase and phosphatase activities.</text>
</comment>
<evidence type="ECO:0000256" key="1">
    <source>
        <dbReference type="ARBA" id="ARBA00022596"/>
    </source>
</evidence>
<dbReference type="InterPro" id="IPR050124">
    <property type="entry name" value="tRNA_CCA-adding_enzyme"/>
</dbReference>
<evidence type="ECO:0000256" key="13">
    <source>
        <dbReference type="HAMAP-Rule" id="MF_01261"/>
    </source>
</evidence>
<dbReference type="EC" id="3.1.4.-" evidence="13"/>
<comment type="catalytic activity">
    <reaction evidence="13">
        <text>a tRNA precursor + 2 CTP + ATP = a tRNA with a 3' CCA end + 3 diphosphate</text>
        <dbReference type="Rhea" id="RHEA:14433"/>
        <dbReference type="Rhea" id="RHEA-COMP:10465"/>
        <dbReference type="Rhea" id="RHEA-COMP:10468"/>
        <dbReference type="ChEBI" id="CHEBI:30616"/>
        <dbReference type="ChEBI" id="CHEBI:33019"/>
        <dbReference type="ChEBI" id="CHEBI:37563"/>
        <dbReference type="ChEBI" id="CHEBI:74896"/>
        <dbReference type="ChEBI" id="CHEBI:83071"/>
        <dbReference type="EC" id="2.7.7.72"/>
    </reaction>
</comment>
<dbReference type="KEGG" id="sva:SVA_0156"/>
<dbReference type="GO" id="GO:0004810">
    <property type="term" value="F:CCA tRNA nucleotidyltransferase activity"/>
    <property type="evidence" value="ECO:0007669"/>
    <property type="project" value="UniProtKB-UniRule"/>
</dbReference>
<protein>
    <recommendedName>
        <fullName evidence="13">Multifunctional CCA protein</fullName>
    </recommendedName>
    <domain>
        <recommendedName>
            <fullName evidence="13">CCA-adding enzyme</fullName>
            <ecNumber evidence="13">2.7.7.72</ecNumber>
        </recommendedName>
        <alternativeName>
            <fullName evidence="13">CCA tRNA nucleotidyltransferase</fullName>
        </alternativeName>
        <alternativeName>
            <fullName evidence="13">tRNA CCA-pyrophosphorylase</fullName>
        </alternativeName>
        <alternativeName>
            <fullName evidence="13">tRNA adenylyl-/cytidylyl-transferase</fullName>
        </alternativeName>
        <alternativeName>
            <fullName evidence="13">tRNA nucleotidyltransferase</fullName>
        </alternativeName>
        <alternativeName>
            <fullName evidence="13">tRNA-NT</fullName>
        </alternativeName>
    </domain>
    <domain>
        <recommendedName>
            <fullName evidence="13">2'-nucleotidase</fullName>
            <ecNumber evidence="13">3.1.3.-</ecNumber>
        </recommendedName>
    </domain>
    <domain>
        <recommendedName>
            <fullName evidence="13">2',3'-cyclic phosphodiesterase</fullName>
            <ecNumber evidence="13">3.1.4.-</ecNumber>
        </recommendedName>
    </domain>
    <domain>
        <recommendedName>
            <fullName evidence="13">Phosphatase</fullName>
        </recommendedName>
    </domain>
</protein>
<comment type="catalytic activity">
    <reaction evidence="13">
        <text>a tRNA with a 3' CCA end + 2 CTP + ATP = a tRNA with a 3' CCACCA end + 3 diphosphate</text>
        <dbReference type="Rhea" id="RHEA:76235"/>
        <dbReference type="Rhea" id="RHEA-COMP:10468"/>
        <dbReference type="Rhea" id="RHEA-COMP:18655"/>
        <dbReference type="ChEBI" id="CHEBI:30616"/>
        <dbReference type="ChEBI" id="CHEBI:33019"/>
        <dbReference type="ChEBI" id="CHEBI:37563"/>
        <dbReference type="ChEBI" id="CHEBI:83071"/>
        <dbReference type="ChEBI" id="CHEBI:195187"/>
    </reaction>
</comment>
<name>A0A1B4UZZ5_9GAMM</name>
<dbReference type="GO" id="GO:0005524">
    <property type="term" value="F:ATP binding"/>
    <property type="evidence" value="ECO:0007669"/>
    <property type="project" value="UniProtKB-UniRule"/>
</dbReference>
<comment type="cofactor">
    <cofactor evidence="13">
        <name>Mg(2+)</name>
        <dbReference type="ChEBI" id="CHEBI:18420"/>
    </cofactor>
    <text evidence="13">Magnesium is required for nucleotidyltransferase activity.</text>
</comment>
<keyword evidence="12 13" id="KW-0511">Multifunctional enzyme</keyword>
<comment type="subunit">
    <text evidence="13">Monomer. Can also form homodimers and oligomers.</text>
</comment>
<gene>
    <name evidence="13" type="primary">cca</name>
    <name evidence="15" type="ORF">SVA_0156</name>
</gene>
<keyword evidence="9 13" id="KW-0067">ATP-binding</keyword>
<dbReference type="InterPro" id="IPR003607">
    <property type="entry name" value="HD/PDEase_dom"/>
</dbReference>
<dbReference type="Gene3D" id="1.10.3090.10">
    <property type="entry name" value="cca-adding enzyme, domain 2"/>
    <property type="match status" value="1"/>
</dbReference>
<keyword evidence="10 13" id="KW-0460">Magnesium</keyword>
<dbReference type="GO" id="GO:0016791">
    <property type="term" value="F:phosphatase activity"/>
    <property type="evidence" value="ECO:0007669"/>
    <property type="project" value="UniProtKB-UniRule"/>
</dbReference>
<evidence type="ECO:0000256" key="7">
    <source>
        <dbReference type="ARBA" id="ARBA00022800"/>
    </source>
</evidence>
<dbReference type="InterPro" id="IPR002646">
    <property type="entry name" value="PolA_pol_head_dom"/>
</dbReference>
<evidence type="ECO:0000256" key="5">
    <source>
        <dbReference type="ARBA" id="ARBA00022723"/>
    </source>
</evidence>